<dbReference type="Pfam" id="PF02687">
    <property type="entry name" value="FtsX"/>
    <property type="match status" value="1"/>
</dbReference>
<dbReference type="InterPro" id="IPR051447">
    <property type="entry name" value="Lipoprotein-release_system"/>
</dbReference>
<accession>A0A193LF25</accession>
<feature type="transmembrane region" description="Helical" evidence="8">
    <location>
        <begin position="348"/>
        <end position="369"/>
    </location>
</feature>
<dbReference type="InterPro" id="IPR011925">
    <property type="entry name" value="LolCE_TM"/>
</dbReference>
<dbReference type="GO" id="GO:0042953">
    <property type="term" value="P:lipoprotein transport"/>
    <property type="evidence" value="ECO:0007669"/>
    <property type="project" value="InterPro"/>
</dbReference>
<dbReference type="STRING" id="1548547.BA177_07865"/>
<feature type="domain" description="MacB-like periplasmic core" evidence="10">
    <location>
        <begin position="27"/>
        <end position="225"/>
    </location>
</feature>
<dbReference type="GO" id="GO:0098797">
    <property type="term" value="C:plasma membrane protein complex"/>
    <property type="evidence" value="ECO:0007669"/>
    <property type="project" value="TreeGrafter"/>
</dbReference>
<proteinExistence type="inferred from homology"/>
<keyword evidence="11" id="KW-0131">Cell cycle</keyword>
<evidence type="ECO:0000313" key="11">
    <source>
        <dbReference type="EMBL" id="ANO51130.1"/>
    </source>
</evidence>
<keyword evidence="3" id="KW-0813">Transport</keyword>
<dbReference type="KEGG" id="woc:BA177_07865"/>
<evidence type="ECO:0000259" key="9">
    <source>
        <dbReference type="Pfam" id="PF02687"/>
    </source>
</evidence>
<reference evidence="11 12" key="1">
    <citation type="submission" date="2016-06" db="EMBL/GenBank/DDBJ databases">
        <title>Complete genome sequence of a deep-branching marine Gamma Proteobacterium Woeseia oceani type strain XK5.</title>
        <authorList>
            <person name="Mu D."/>
            <person name="Du Z."/>
        </authorList>
    </citation>
    <scope>NUCLEOTIDE SEQUENCE [LARGE SCALE GENOMIC DNA]</scope>
    <source>
        <strain evidence="11 12">XK5</strain>
    </source>
</reference>
<dbReference type="GO" id="GO:0044874">
    <property type="term" value="P:lipoprotein localization to outer membrane"/>
    <property type="evidence" value="ECO:0007669"/>
    <property type="project" value="TreeGrafter"/>
</dbReference>
<feature type="domain" description="ABC3 transporter permease C-terminal" evidence="9">
    <location>
        <begin position="275"/>
        <end position="406"/>
    </location>
</feature>
<feature type="transmembrane region" description="Helical" evidence="8">
    <location>
        <begin position="22"/>
        <end position="48"/>
    </location>
</feature>
<dbReference type="NCBIfam" id="TIGR02212">
    <property type="entry name" value="lolCE"/>
    <property type="match status" value="1"/>
</dbReference>
<dbReference type="InterPro" id="IPR025857">
    <property type="entry name" value="MacB_PCD"/>
</dbReference>
<keyword evidence="5 8" id="KW-0812">Transmembrane</keyword>
<evidence type="ECO:0000256" key="2">
    <source>
        <dbReference type="ARBA" id="ARBA00005236"/>
    </source>
</evidence>
<feature type="transmembrane region" description="Helical" evidence="8">
    <location>
        <begin position="381"/>
        <end position="401"/>
    </location>
</feature>
<dbReference type="InterPro" id="IPR003838">
    <property type="entry name" value="ABC3_permease_C"/>
</dbReference>
<evidence type="ECO:0000256" key="5">
    <source>
        <dbReference type="ARBA" id="ARBA00022692"/>
    </source>
</evidence>
<evidence type="ECO:0000256" key="3">
    <source>
        <dbReference type="ARBA" id="ARBA00022448"/>
    </source>
</evidence>
<dbReference type="PANTHER" id="PTHR30489:SF0">
    <property type="entry name" value="LIPOPROTEIN-RELEASING SYSTEM TRANSMEMBRANE PROTEIN LOLE"/>
    <property type="match status" value="1"/>
</dbReference>
<evidence type="ECO:0000256" key="7">
    <source>
        <dbReference type="ARBA" id="ARBA00023136"/>
    </source>
</evidence>
<keyword evidence="4" id="KW-1003">Cell membrane</keyword>
<feature type="transmembrane region" description="Helical" evidence="8">
    <location>
        <begin position="316"/>
        <end position="342"/>
    </location>
</feature>
<evidence type="ECO:0000256" key="1">
    <source>
        <dbReference type="ARBA" id="ARBA00004651"/>
    </source>
</evidence>
<comment type="similarity">
    <text evidence="2">Belongs to the ABC-4 integral membrane protein family. LolC/E subfamily.</text>
</comment>
<evidence type="ECO:0000313" key="12">
    <source>
        <dbReference type="Proteomes" id="UP000092695"/>
    </source>
</evidence>
<name>A0A193LF25_9GAMM</name>
<organism evidence="11 12">
    <name type="scientific">Woeseia oceani</name>
    <dbReference type="NCBI Taxonomy" id="1548547"/>
    <lineage>
        <taxon>Bacteria</taxon>
        <taxon>Pseudomonadati</taxon>
        <taxon>Pseudomonadota</taxon>
        <taxon>Gammaproteobacteria</taxon>
        <taxon>Woeseiales</taxon>
        <taxon>Woeseiaceae</taxon>
        <taxon>Woeseia</taxon>
    </lineage>
</organism>
<dbReference type="PANTHER" id="PTHR30489">
    <property type="entry name" value="LIPOPROTEIN-RELEASING SYSTEM TRANSMEMBRANE PROTEIN LOLE"/>
    <property type="match status" value="1"/>
</dbReference>
<keyword evidence="12" id="KW-1185">Reference proteome</keyword>
<dbReference type="OrthoDB" id="9808461at2"/>
<sequence>MTQLYEIWIGSRYVRSKSGNRFVSLISLISMLGIAIAVAVLIIVLSVVNGFERELKDRLLSMSGHASIEGPDQRLSDWPHFADTADANPLVVASAPYVEGQGMLIAGSKLSGAGLRGIDPPSEDRVSGVAGVMTDGELAELVAGKFNIVLGSELAAHLGIGRGDKVTVTLAEGTVTPAGIIPRSKRFTVTGIYRVGMYEFDRRLAFIHIDDAQRLFRLGKDVSGVRLSVQELFEAPVIVREVALEAGGGVLVSDWTRRHVNFFRSIQITKSILFVILLLVIAVAAFNIVSTLVMVVKDKQSDIAILRTIGAQPGEILRVFITQGTVIGVTGTVAGVVLGVLLTVNLEAIVAFFEASFGMKFLAADVYFISDLPADLRWSDVAKVSGIALLLALLSTLYPAWRGARTLPAEALRYE</sequence>
<evidence type="ECO:0000256" key="6">
    <source>
        <dbReference type="ARBA" id="ARBA00022989"/>
    </source>
</evidence>
<dbReference type="Pfam" id="PF12704">
    <property type="entry name" value="MacB_PCD"/>
    <property type="match status" value="1"/>
</dbReference>
<dbReference type="EMBL" id="CP016268">
    <property type="protein sequence ID" value="ANO51130.1"/>
    <property type="molecule type" value="Genomic_DNA"/>
</dbReference>
<feature type="transmembrane region" description="Helical" evidence="8">
    <location>
        <begin position="272"/>
        <end position="296"/>
    </location>
</feature>
<keyword evidence="7 8" id="KW-0472">Membrane</keyword>
<comment type="subcellular location">
    <subcellularLocation>
        <location evidence="1">Cell membrane</location>
        <topology evidence="1">Multi-pass membrane protein</topology>
    </subcellularLocation>
</comment>
<keyword evidence="11" id="KW-0132">Cell division</keyword>
<evidence type="ECO:0000259" key="10">
    <source>
        <dbReference type="Pfam" id="PF12704"/>
    </source>
</evidence>
<protein>
    <submittedName>
        <fullName evidence="11">Cell division protein FtsX</fullName>
    </submittedName>
</protein>
<evidence type="ECO:0000256" key="8">
    <source>
        <dbReference type="SAM" id="Phobius"/>
    </source>
</evidence>
<dbReference type="Proteomes" id="UP000092695">
    <property type="component" value="Chromosome"/>
</dbReference>
<evidence type="ECO:0000256" key="4">
    <source>
        <dbReference type="ARBA" id="ARBA00022475"/>
    </source>
</evidence>
<dbReference type="AlphaFoldDB" id="A0A193LF25"/>
<keyword evidence="6 8" id="KW-1133">Transmembrane helix</keyword>
<gene>
    <name evidence="11" type="ORF">BA177_07865</name>
</gene>
<dbReference type="RefSeq" id="WP_068615120.1">
    <property type="nucleotide sequence ID" value="NZ_CP016268.1"/>
</dbReference>
<dbReference type="GO" id="GO:0051301">
    <property type="term" value="P:cell division"/>
    <property type="evidence" value="ECO:0007669"/>
    <property type="project" value="UniProtKB-KW"/>
</dbReference>